<name>A0A9P4J2U4_9PEZI</name>
<feature type="transmembrane region" description="Helical" evidence="1">
    <location>
        <begin position="20"/>
        <end position="39"/>
    </location>
</feature>
<dbReference type="OrthoDB" id="5211520at2759"/>
<keyword evidence="1" id="KW-0812">Transmembrane</keyword>
<sequence>MQAPVRHLLELSRKLYRYRIFRWALYSVVGLVVFDRLAMHATDRFELLPRKPVVFPHQDIPAAQESTLREILYAANTLSKEITPVLLPENSDDAHLAYYDAIMTNLETRHDISWLVLEETSLISSLRGLHDNRQRRIEGAKFGWAGIHNEAGVPLTPAEERLYAHFNVANRGHALYQHFDAERVRKAVATWDPDYVNTFVPPFRSLSPLETAPAIVVDEGQAAEAMSEYDSLMSRRYHAISYLKLHPPKPMGWAPLTSDAWAKTRKSDIDSGNLHGRPEWKPIYRKWDLEDVPIGWKERKLTKEEEDAELQRLIKSNKEYQDRDERIKQFLSELREHSTS</sequence>
<evidence type="ECO:0000256" key="1">
    <source>
        <dbReference type="SAM" id="Phobius"/>
    </source>
</evidence>
<evidence type="ECO:0000313" key="3">
    <source>
        <dbReference type="Proteomes" id="UP000799439"/>
    </source>
</evidence>
<accession>A0A9P4J2U4</accession>
<reference evidence="2" key="1">
    <citation type="journal article" date="2020" name="Stud. Mycol.">
        <title>101 Dothideomycetes genomes: a test case for predicting lifestyles and emergence of pathogens.</title>
        <authorList>
            <person name="Haridas S."/>
            <person name="Albert R."/>
            <person name="Binder M."/>
            <person name="Bloem J."/>
            <person name="Labutti K."/>
            <person name="Salamov A."/>
            <person name="Andreopoulos B."/>
            <person name="Baker S."/>
            <person name="Barry K."/>
            <person name="Bills G."/>
            <person name="Bluhm B."/>
            <person name="Cannon C."/>
            <person name="Castanera R."/>
            <person name="Culley D."/>
            <person name="Daum C."/>
            <person name="Ezra D."/>
            <person name="Gonzalez J."/>
            <person name="Henrissat B."/>
            <person name="Kuo A."/>
            <person name="Liang C."/>
            <person name="Lipzen A."/>
            <person name="Lutzoni F."/>
            <person name="Magnuson J."/>
            <person name="Mondo S."/>
            <person name="Nolan M."/>
            <person name="Ohm R."/>
            <person name="Pangilinan J."/>
            <person name="Park H.-J."/>
            <person name="Ramirez L."/>
            <person name="Alfaro M."/>
            <person name="Sun H."/>
            <person name="Tritt A."/>
            <person name="Yoshinaga Y."/>
            <person name="Zwiers L.-H."/>
            <person name="Turgeon B."/>
            <person name="Goodwin S."/>
            <person name="Spatafora J."/>
            <person name="Crous P."/>
            <person name="Grigoriev I."/>
        </authorList>
    </citation>
    <scope>NUCLEOTIDE SEQUENCE</scope>
    <source>
        <strain evidence="2">CBS 260.36</strain>
    </source>
</reference>
<keyword evidence="3" id="KW-1185">Reference proteome</keyword>
<organism evidence="2 3">
    <name type="scientific">Myriangium duriaei CBS 260.36</name>
    <dbReference type="NCBI Taxonomy" id="1168546"/>
    <lineage>
        <taxon>Eukaryota</taxon>
        <taxon>Fungi</taxon>
        <taxon>Dikarya</taxon>
        <taxon>Ascomycota</taxon>
        <taxon>Pezizomycotina</taxon>
        <taxon>Dothideomycetes</taxon>
        <taxon>Dothideomycetidae</taxon>
        <taxon>Myriangiales</taxon>
        <taxon>Myriangiaceae</taxon>
        <taxon>Myriangium</taxon>
    </lineage>
</organism>
<dbReference type="EMBL" id="ML996084">
    <property type="protein sequence ID" value="KAF2154432.1"/>
    <property type="molecule type" value="Genomic_DNA"/>
</dbReference>
<keyword evidence="1" id="KW-0472">Membrane</keyword>
<dbReference type="Proteomes" id="UP000799439">
    <property type="component" value="Unassembled WGS sequence"/>
</dbReference>
<dbReference type="AlphaFoldDB" id="A0A9P4J2U4"/>
<comment type="caution">
    <text evidence="2">The sequence shown here is derived from an EMBL/GenBank/DDBJ whole genome shotgun (WGS) entry which is preliminary data.</text>
</comment>
<proteinExistence type="predicted"/>
<gene>
    <name evidence="2" type="ORF">K461DRAFT_129309</name>
</gene>
<protein>
    <submittedName>
        <fullName evidence="2">Uncharacterized protein</fullName>
    </submittedName>
</protein>
<keyword evidence="1" id="KW-1133">Transmembrane helix</keyword>
<evidence type="ECO:0000313" key="2">
    <source>
        <dbReference type="EMBL" id="KAF2154432.1"/>
    </source>
</evidence>